<dbReference type="AlphaFoldDB" id="A0A9X9WSJ5"/>
<organism evidence="1 2">
    <name type="scientific">Neoroseomonas soli</name>
    <dbReference type="NCBI Taxonomy" id="1081025"/>
    <lineage>
        <taxon>Bacteria</taxon>
        <taxon>Pseudomonadati</taxon>
        <taxon>Pseudomonadota</taxon>
        <taxon>Alphaproteobacteria</taxon>
        <taxon>Acetobacterales</taxon>
        <taxon>Acetobacteraceae</taxon>
        <taxon>Neoroseomonas</taxon>
    </lineage>
</organism>
<evidence type="ECO:0000313" key="1">
    <source>
        <dbReference type="EMBL" id="MBR0670124.1"/>
    </source>
</evidence>
<protein>
    <submittedName>
        <fullName evidence="1">Uncharacterized protein</fullName>
    </submittedName>
</protein>
<sequence>MTATLLRMATETPGAAFAFASTLRRACVVANNKRIPVEQRLTILDQGIAEAMPDAGADGGTSVLAVRFARALVLSETGSDIGHVNMARAVTEICNLATSYRGVEARDHLAPKDESARRILAKQGLTCLAEMADAVRRKNDELGLPPETATADLENLFALMDIREEASSGPLFKHLADIERALDFYY</sequence>
<comment type="caution">
    <text evidence="1">The sequence shown here is derived from an EMBL/GenBank/DDBJ whole genome shotgun (WGS) entry which is preliminary data.</text>
</comment>
<gene>
    <name evidence="1" type="ORF">GXW76_02960</name>
</gene>
<reference evidence="1" key="1">
    <citation type="submission" date="2020-01" db="EMBL/GenBank/DDBJ databases">
        <authorList>
            <person name="Rat A."/>
        </authorList>
    </citation>
    <scope>NUCLEOTIDE SEQUENCE</scope>
    <source>
        <strain evidence="1">LMG 31231</strain>
    </source>
</reference>
<accession>A0A9X9WSJ5</accession>
<proteinExistence type="predicted"/>
<dbReference type="Proteomes" id="UP001138751">
    <property type="component" value="Unassembled WGS sequence"/>
</dbReference>
<name>A0A9X9WSJ5_9PROT</name>
<evidence type="ECO:0000313" key="2">
    <source>
        <dbReference type="Proteomes" id="UP001138751"/>
    </source>
</evidence>
<dbReference type="EMBL" id="JAAEDM010000005">
    <property type="protein sequence ID" value="MBR0670124.1"/>
    <property type="molecule type" value="Genomic_DNA"/>
</dbReference>
<keyword evidence="2" id="KW-1185">Reference proteome</keyword>
<reference evidence="1" key="2">
    <citation type="journal article" date="2021" name="Syst. Appl. Microbiol.">
        <title>Roseomonas hellenica sp. nov., isolated from roots of wild-growing Alkanna tinctoria.</title>
        <authorList>
            <person name="Rat A."/>
            <person name="Naranjo H.D."/>
            <person name="Lebbe L."/>
            <person name="Cnockaert M."/>
            <person name="Krigas N."/>
            <person name="Grigoriadou K."/>
            <person name="Maloupa E."/>
            <person name="Willems A."/>
        </authorList>
    </citation>
    <scope>NUCLEOTIDE SEQUENCE</scope>
    <source>
        <strain evidence="1">LMG 31231</strain>
    </source>
</reference>
<dbReference type="RefSeq" id="WP_211860503.1">
    <property type="nucleotide sequence ID" value="NZ_JAAEDM010000005.1"/>
</dbReference>